<reference evidence="1" key="1">
    <citation type="journal article" date="2014" name="Front. Microbiol.">
        <title>High frequency of phylogenetically diverse reductive dehalogenase-homologous genes in deep subseafloor sedimentary metagenomes.</title>
        <authorList>
            <person name="Kawai M."/>
            <person name="Futagami T."/>
            <person name="Toyoda A."/>
            <person name="Takaki Y."/>
            <person name="Nishi S."/>
            <person name="Hori S."/>
            <person name="Arai W."/>
            <person name="Tsubouchi T."/>
            <person name="Morono Y."/>
            <person name="Uchiyama I."/>
            <person name="Ito T."/>
            <person name="Fujiyama A."/>
            <person name="Inagaki F."/>
            <person name="Takami H."/>
        </authorList>
    </citation>
    <scope>NUCLEOTIDE SEQUENCE</scope>
    <source>
        <strain evidence="1">Expedition CK06-06</strain>
    </source>
</reference>
<protein>
    <submittedName>
        <fullName evidence="1">Uncharacterized protein</fullName>
    </submittedName>
</protein>
<name>X1SPG6_9ZZZZ</name>
<dbReference type="AlphaFoldDB" id="X1SPG6"/>
<organism evidence="1">
    <name type="scientific">marine sediment metagenome</name>
    <dbReference type="NCBI Taxonomy" id="412755"/>
    <lineage>
        <taxon>unclassified sequences</taxon>
        <taxon>metagenomes</taxon>
        <taxon>ecological metagenomes</taxon>
    </lineage>
</organism>
<accession>X1SPG6</accession>
<comment type="caution">
    <text evidence="1">The sequence shown here is derived from an EMBL/GenBank/DDBJ whole genome shotgun (WGS) entry which is preliminary data.</text>
</comment>
<feature type="non-terminal residue" evidence="1">
    <location>
        <position position="1"/>
    </location>
</feature>
<gene>
    <name evidence="1" type="ORF">S12H4_21141</name>
</gene>
<proteinExistence type="predicted"/>
<evidence type="ECO:0000313" key="1">
    <source>
        <dbReference type="EMBL" id="GAI81011.1"/>
    </source>
</evidence>
<sequence length="186" mass="20715">EKIEDYKLSLEGDQAINEDVMEKVKIAAHAAGVLPWQFERIVNEFNKTGGEMSAAQKLQAETSFTEQVDGLKKEWGEQYDTQLRKANIAFKEFMPDQAEREAFLKTGMGSDPQVVKILANAAKLLSEDVFLGHGDGKLGGLTPQEALSKAREIQGSKDHAYRNPGHPNHKAAKEEVQNLYKIAYPE</sequence>
<dbReference type="EMBL" id="BARW01010832">
    <property type="protein sequence ID" value="GAI81011.1"/>
    <property type="molecule type" value="Genomic_DNA"/>
</dbReference>